<feature type="region of interest" description="Disordered" evidence="12">
    <location>
        <begin position="312"/>
        <end position="332"/>
    </location>
</feature>
<dbReference type="eggNOG" id="COG0619">
    <property type="taxonomic scope" value="Bacteria"/>
</dbReference>
<feature type="compositionally biased region" description="Low complexity" evidence="12">
    <location>
        <begin position="312"/>
        <end position="323"/>
    </location>
</feature>
<dbReference type="PROSITE" id="PS50893">
    <property type="entry name" value="ABC_TRANSPORTER_2"/>
    <property type="match status" value="1"/>
</dbReference>
<evidence type="ECO:0000256" key="7">
    <source>
        <dbReference type="ARBA" id="ARBA00022741"/>
    </source>
</evidence>
<dbReference type="Pfam" id="PF00005">
    <property type="entry name" value="ABC_tran"/>
    <property type="match status" value="1"/>
</dbReference>
<keyword evidence="11 13" id="KW-0472">Membrane</keyword>
<evidence type="ECO:0000313" key="15">
    <source>
        <dbReference type="EMBL" id="KEO82466.1"/>
    </source>
</evidence>
<feature type="domain" description="ABC transporter" evidence="14">
    <location>
        <begin position="3"/>
        <end position="235"/>
    </location>
</feature>
<evidence type="ECO:0000256" key="13">
    <source>
        <dbReference type="SAM" id="Phobius"/>
    </source>
</evidence>
<dbReference type="GO" id="GO:0042626">
    <property type="term" value="F:ATPase-coupled transmembrane transporter activity"/>
    <property type="evidence" value="ECO:0007669"/>
    <property type="project" value="TreeGrafter"/>
</dbReference>
<evidence type="ECO:0000256" key="8">
    <source>
        <dbReference type="ARBA" id="ARBA00022840"/>
    </source>
</evidence>
<keyword evidence="6 13" id="KW-0812">Transmembrane</keyword>
<feature type="transmembrane region" description="Helical" evidence="13">
    <location>
        <begin position="555"/>
        <end position="572"/>
    </location>
</feature>
<evidence type="ECO:0000256" key="6">
    <source>
        <dbReference type="ARBA" id="ARBA00022692"/>
    </source>
</evidence>
<evidence type="ECO:0000313" key="16">
    <source>
        <dbReference type="Proteomes" id="UP000027931"/>
    </source>
</evidence>
<evidence type="ECO:0000259" key="14">
    <source>
        <dbReference type="PROSITE" id="PS50893"/>
    </source>
</evidence>
<evidence type="ECO:0000256" key="11">
    <source>
        <dbReference type="ARBA" id="ARBA00023136"/>
    </source>
</evidence>
<dbReference type="Pfam" id="PF02361">
    <property type="entry name" value="CbiQ"/>
    <property type="match status" value="1"/>
</dbReference>
<evidence type="ECO:0000256" key="3">
    <source>
        <dbReference type="ARBA" id="ARBA00005417"/>
    </source>
</evidence>
<proteinExistence type="inferred from homology"/>
<dbReference type="InterPro" id="IPR003439">
    <property type="entry name" value="ABC_transporter-like_ATP-bd"/>
</dbReference>
<keyword evidence="10 13" id="KW-1133">Transmembrane helix</keyword>
<evidence type="ECO:0000256" key="10">
    <source>
        <dbReference type="ARBA" id="ARBA00022989"/>
    </source>
</evidence>
<evidence type="ECO:0000256" key="2">
    <source>
        <dbReference type="ARBA" id="ARBA00004202"/>
    </source>
</evidence>
<keyword evidence="5" id="KW-1003">Cell membrane</keyword>
<name>A0A074LJX2_9BACL</name>
<comment type="caution">
    <text evidence="15">The sequence shown here is derived from an EMBL/GenBank/DDBJ whole genome shotgun (WGS) entry which is preliminary data.</text>
</comment>
<dbReference type="STRING" id="1157490.EL26_15420"/>
<keyword evidence="9" id="KW-1278">Translocase</keyword>
<dbReference type="RefSeq" id="WP_052036414.1">
    <property type="nucleotide sequence ID" value="NZ_JMIR01000022.1"/>
</dbReference>
<dbReference type="GO" id="GO:0043190">
    <property type="term" value="C:ATP-binding cassette (ABC) transporter complex"/>
    <property type="evidence" value="ECO:0007669"/>
    <property type="project" value="TreeGrafter"/>
</dbReference>
<dbReference type="GO" id="GO:0005524">
    <property type="term" value="F:ATP binding"/>
    <property type="evidence" value="ECO:0007669"/>
    <property type="project" value="UniProtKB-KW"/>
</dbReference>
<dbReference type="OrthoDB" id="2035889at2"/>
<organism evidence="15 16">
    <name type="scientific">Tumebacillus flagellatus</name>
    <dbReference type="NCBI Taxonomy" id="1157490"/>
    <lineage>
        <taxon>Bacteria</taxon>
        <taxon>Bacillati</taxon>
        <taxon>Bacillota</taxon>
        <taxon>Bacilli</taxon>
        <taxon>Bacillales</taxon>
        <taxon>Alicyclobacillaceae</taxon>
        <taxon>Tumebacillus</taxon>
    </lineage>
</organism>
<dbReference type="eggNOG" id="COG1122">
    <property type="taxonomic scope" value="Bacteria"/>
</dbReference>
<feature type="transmembrane region" description="Helical" evidence="13">
    <location>
        <begin position="389"/>
        <end position="410"/>
    </location>
</feature>
<evidence type="ECO:0000256" key="1">
    <source>
        <dbReference type="ARBA" id="ARBA00004141"/>
    </source>
</evidence>
<comment type="subcellular location">
    <subcellularLocation>
        <location evidence="2">Cell membrane</location>
        <topology evidence="2">Peripheral membrane protein</topology>
    </subcellularLocation>
    <subcellularLocation>
        <location evidence="1">Membrane</location>
        <topology evidence="1">Multi-pass membrane protein</topology>
    </subcellularLocation>
</comment>
<feature type="transmembrane region" description="Helical" evidence="13">
    <location>
        <begin position="422"/>
        <end position="442"/>
    </location>
</feature>
<dbReference type="InterPro" id="IPR027417">
    <property type="entry name" value="P-loop_NTPase"/>
</dbReference>
<accession>A0A074LJX2</accession>
<protein>
    <recommendedName>
        <fullName evidence="14">ABC transporter domain-containing protein</fullName>
    </recommendedName>
</protein>
<keyword evidence="4" id="KW-0813">Transport</keyword>
<gene>
    <name evidence="15" type="ORF">EL26_15420</name>
</gene>
<comment type="similarity">
    <text evidence="3">Belongs to the ABC transporter superfamily.</text>
</comment>
<evidence type="ECO:0000256" key="12">
    <source>
        <dbReference type="SAM" id="MobiDB-lite"/>
    </source>
</evidence>
<reference evidence="15 16" key="1">
    <citation type="journal article" date="2013" name="Int. J. Syst. Evol. Microbiol.">
        <title>Tumebacillus flagellatus sp. nov., an alpha-amylase/pullulanase-producing bacterium isolated from cassava wastewater.</title>
        <authorList>
            <person name="Wang Q."/>
            <person name="Xie N."/>
            <person name="Qin Y."/>
            <person name="Shen N."/>
            <person name="Zhu J."/>
            <person name="Mi H."/>
            <person name="Huang R."/>
        </authorList>
    </citation>
    <scope>NUCLEOTIDE SEQUENCE [LARGE SCALE GENOMIC DNA]</scope>
    <source>
        <strain evidence="15 16">GST4</strain>
    </source>
</reference>
<dbReference type="AlphaFoldDB" id="A0A074LJX2"/>
<dbReference type="SUPFAM" id="SSF52540">
    <property type="entry name" value="P-loop containing nucleoside triphosphate hydrolases"/>
    <property type="match status" value="1"/>
</dbReference>
<sequence>MSLTVQSVSLQGILREVTCEIHSGITLLIGRTGAGKSTLLDVMTGLQKPTSGSVVHDGVPLWDGKRVNRAVQNEIGVVFQSPEQQLFARTVEAEFVYSLKPLKLTPEETGRRSREALLAMGLSADLLPQSPLTLSGGQKRRVALGTTLAVQPRWLFLDEPTAGLDPQSTAGLVDWCREWADATDTGGLVIATHDLDAFFPIADRVLVVSGGRLLADLTPDELSANPQLLHEAEIGLPESFQTAASLRRCGFNLPSKVLSPEELAEEIASQIRSKTEAGSNVQMRSFASDATSLSSEASLNAAPRRSFATDVAPQSSGAASQQSEPEVPSTPLINRLDPRGKWVFYIALSVGLLMQTTWPGLLLGTLLTLAVLLLSKASYRELFRVTKPFLYFLIFSVLLSGLQFEGGLGFALDPALYTFRQVFKVLLVLILGVLLSATTGQLKMKRALEQALAPLARLKLPVEAFALAVSLLLRFIPVILRELQRFSRITRARGRSNAKLGGLRVRDIPVLVIPLLLSIFQLGEELSTAMEARGYGSFGKKRTHSIRLRFQRADFLTMGLGVACLLILILISRTT</sequence>
<dbReference type="CDD" id="cd16914">
    <property type="entry name" value="EcfT"/>
    <property type="match status" value="1"/>
</dbReference>
<evidence type="ECO:0000256" key="9">
    <source>
        <dbReference type="ARBA" id="ARBA00022967"/>
    </source>
</evidence>
<dbReference type="InterPro" id="IPR050095">
    <property type="entry name" value="ECF_ABC_transporter_ATP-bd"/>
</dbReference>
<keyword evidence="7" id="KW-0547">Nucleotide-binding</keyword>
<dbReference type="InterPro" id="IPR017871">
    <property type="entry name" value="ABC_transporter-like_CS"/>
</dbReference>
<dbReference type="CDD" id="cd03225">
    <property type="entry name" value="ABC_cobalt_CbiO_domain1"/>
    <property type="match status" value="1"/>
</dbReference>
<dbReference type="Gene3D" id="3.40.50.300">
    <property type="entry name" value="P-loop containing nucleotide triphosphate hydrolases"/>
    <property type="match status" value="1"/>
</dbReference>
<dbReference type="InterPro" id="IPR003593">
    <property type="entry name" value="AAA+_ATPase"/>
</dbReference>
<feature type="transmembrane region" description="Helical" evidence="13">
    <location>
        <begin position="342"/>
        <end position="369"/>
    </location>
</feature>
<keyword evidence="8" id="KW-0067">ATP-binding</keyword>
<evidence type="ECO:0000256" key="4">
    <source>
        <dbReference type="ARBA" id="ARBA00022448"/>
    </source>
</evidence>
<dbReference type="InterPro" id="IPR015856">
    <property type="entry name" value="ABC_transpr_CbiO/EcfA_su"/>
</dbReference>
<dbReference type="EMBL" id="JMIR01000022">
    <property type="protein sequence ID" value="KEO82466.1"/>
    <property type="molecule type" value="Genomic_DNA"/>
</dbReference>
<dbReference type="SMART" id="SM00382">
    <property type="entry name" value="AAA"/>
    <property type="match status" value="1"/>
</dbReference>
<evidence type="ECO:0000256" key="5">
    <source>
        <dbReference type="ARBA" id="ARBA00022475"/>
    </source>
</evidence>
<dbReference type="InterPro" id="IPR003339">
    <property type="entry name" value="ABC/ECF_trnsptr_transmembrane"/>
</dbReference>
<dbReference type="Proteomes" id="UP000027931">
    <property type="component" value="Unassembled WGS sequence"/>
</dbReference>
<dbReference type="PANTHER" id="PTHR43553">
    <property type="entry name" value="HEAVY METAL TRANSPORTER"/>
    <property type="match status" value="1"/>
</dbReference>
<keyword evidence="16" id="KW-1185">Reference proteome</keyword>
<dbReference type="PROSITE" id="PS00211">
    <property type="entry name" value="ABC_TRANSPORTER_1"/>
    <property type="match status" value="1"/>
</dbReference>
<dbReference type="PANTHER" id="PTHR43553:SF24">
    <property type="entry name" value="ENERGY-COUPLING FACTOR TRANSPORTER ATP-BINDING PROTEIN ECFA1"/>
    <property type="match status" value="1"/>
</dbReference>
<dbReference type="GO" id="GO:0016887">
    <property type="term" value="F:ATP hydrolysis activity"/>
    <property type="evidence" value="ECO:0007669"/>
    <property type="project" value="InterPro"/>
</dbReference>